<dbReference type="EMBL" id="JBHFEH010000001">
    <property type="protein sequence ID" value="KAL2059453.1"/>
    <property type="molecule type" value="Genomic_DNA"/>
</dbReference>
<evidence type="ECO:0000256" key="3">
    <source>
        <dbReference type="SAM" id="SignalP"/>
    </source>
</evidence>
<sequence>MMLHSWALCLFVGFQLYIRRTFSLTVFSPFGSPDSTPYWTTEVTIGTQKFNLIVDTGSSDLWVYDTGISYRKGVNPVNHNEYTCVKGPTSNCSYAGIFGVGYGGVAGTEVAGNVTWDTVTISGSTIAAMGVEQAYQAGTLADWAPDGILGMSFGINNGGKCLLEKQLKRIGLAYDYNVATPKQPTFMERLMPTLPEPVFGLEFVSTPTSKLANIEFGFINQTKAREGLVTVPVKKNIWMLDDVSFTIGDHPASWPPVSDSGKPITMSLMFDTGGGPQMGLDPRITRAYYAQVAGAKATDSTNTAYTFPCNAVLPDLLLNFATGGTVGLSGYSMSFNNPDVKNSESSLLPSLASAF</sequence>
<comment type="caution">
    <text evidence="5">The sequence shown here is derived from an EMBL/GenBank/DDBJ whole genome shotgun (WGS) entry which is preliminary data.</text>
</comment>
<dbReference type="PANTHER" id="PTHR47966:SF1">
    <property type="entry name" value="ASPARTYL PROTEINASE"/>
    <property type="match status" value="1"/>
</dbReference>
<evidence type="ECO:0000256" key="1">
    <source>
        <dbReference type="ARBA" id="ARBA00007447"/>
    </source>
</evidence>
<dbReference type="Proteomes" id="UP001590951">
    <property type="component" value="Unassembled WGS sequence"/>
</dbReference>
<evidence type="ECO:0000313" key="5">
    <source>
        <dbReference type="EMBL" id="KAL2059453.1"/>
    </source>
</evidence>
<evidence type="ECO:0000256" key="2">
    <source>
        <dbReference type="ARBA" id="ARBA00022750"/>
    </source>
</evidence>
<name>A0ABR4BSC8_9LECA</name>
<protein>
    <recommendedName>
        <fullName evidence="4">Peptidase A1 domain-containing protein</fullName>
    </recommendedName>
</protein>
<feature type="chain" id="PRO_5045595535" description="Peptidase A1 domain-containing protein" evidence="3">
    <location>
        <begin position="24"/>
        <end position="355"/>
    </location>
</feature>
<reference evidence="5 6" key="1">
    <citation type="submission" date="2024-09" db="EMBL/GenBank/DDBJ databases">
        <title>Rethinking Asexuality: The Enigmatic Case of Functional Sexual Genes in Lepraria (Stereocaulaceae).</title>
        <authorList>
            <person name="Doellman M."/>
            <person name="Sun Y."/>
            <person name="Barcenas-Pena A."/>
            <person name="Lumbsch H.T."/>
            <person name="Grewe F."/>
        </authorList>
    </citation>
    <scope>NUCLEOTIDE SEQUENCE [LARGE SCALE GENOMIC DNA]</scope>
    <source>
        <strain evidence="5 6">Grewe 0041</strain>
    </source>
</reference>
<feature type="domain" description="Peptidase A1" evidence="4">
    <location>
        <begin position="39"/>
        <end position="355"/>
    </location>
</feature>
<dbReference type="SUPFAM" id="SSF50630">
    <property type="entry name" value="Acid proteases"/>
    <property type="match status" value="1"/>
</dbReference>
<evidence type="ECO:0000259" key="4">
    <source>
        <dbReference type="PROSITE" id="PS51767"/>
    </source>
</evidence>
<dbReference type="PANTHER" id="PTHR47966">
    <property type="entry name" value="BETA-SITE APP-CLEAVING ENZYME, ISOFORM A-RELATED"/>
    <property type="match status" value="1"/>
</dbReference>
<dbReference type="Pfam" id="PF00026">
    <property type="entry name" value="Asp"/>
    <property type="match status" value="1"/>
</dbReference>
<dbReference type="Gene3D" id="2.40.70.10">
    <property type="entry name" value="Acid Proteases"/>
    <property type="match status" value="2"/>
</dbReference>
<dbReference type="InterPro" id="IPR033121">
    <property type="entry name" value="PEPTIDASE_A1"/>
</dbReference>
<dbReference type="InterPro" id="IPR001969">
    <property type="entry name" value="Aspartic_peptidase_AS"/>
</dbReference>
<dbReference type="InterPro" id="IPR001461">
    <property type="entry name" value="Aspartic_peptidase_A1"/>
</dbReference>
<keyword evidence="2" id="KW-0378">Hydrolase</keyword>
<dbReference type="PROSITE" id="PS51767">
    <property type="entry name" value="PEPTIDASE_A1"/>
    <property type="match status" value="1"/>
</dbReference>
<evidence type="ECO:0000313" key="6">
    <source>
        <dbReference type="Proteomes" id="UP001590951"/>
    </source>
</evidence>
<organism evidence="5 6">
    <name type="scientific">Lepraria finkii</name>
    <dbReference type="NCBI Taxonomy" id="1340010"/>
    <lineage>
        <taxon>Eukaryota</taxon>
        <taxon>Fungi</taxon>
        <taxon>Dikarya</taxon>
        <taxon>Ascomycota</taxon>
        <taxon>Pezizomycotina</taxon>
        <taxon>Lecanoromycetes</taxon>
        <taxon>OSLEUM clade</taxon>
        <taxon>Lecanoromycetidae</taxon>
        <taxon>Lecanorales</taxon>
        <taxon>Lecanorineae</taxon>
        <taxon>Stereocaulaceae</taxon>
        <taxon>Lepraria</taxon>
    </lineage>
</organism>
<keyword evidence="6" id="KW-1185">Reference proteome</keyword>
<gene>
    <name evidence="5" type="ORF">ABVK25_000746</name>
</gene>
<keyword evidence="2" id="KW-0645">Protease</keyword>
<keyword evidence="2" id="KW-0064">Aspartyl protease</keyword>
<dbReference type="PROSITE" id="PS00141">
    <property type="entry name" value="ASP_PROTEASE"/>
    <property type="match status" value="1"/>
</dbReference>
<comment type="similarity">
    <text evidence="1">Belongs to the peptidase A1 family.</text>
</comment>
<dbReference type="InterPro" id="IPR021109">
    <property type="entry name" value="Peptidase_aspartic_dom_sf"/>
</dbReference>
<proteinExistence type="inferred from homology"/>
<accession>A0ABR4BSC8</accession>
<feature type="signal peptide" evidence="3">
    <location>
        <begin position="1"/>
        <end position="23"/>
    </location>
</feature>
<keyword evidence="3" id="KW-0732">Signal</keyword>